<reference evidence="2 3" key="1">
    <citation type="journal article" date="2017" name="Genome Biol. Evol.">
        <title>Phytophthora megakarya and P. palmivora, closely related causal agents of cacao black pod rot, underwent increases in genome sizes and gene numbers by different mechanisms.</title>
        <authorList>
            <person name="Ali S.S."/>
            <person name="Shao J."/>
            <person name="Lary D.J."/>
            <person name="Kronmiller B."/>
            <person name="Shen D."/>
            <person name="Strem M.D."/>
            <person name="Amoako-Attah I."/>
            <person name="Akrofi A.Y."/>
            <person name="Begoude B.A."/>
            <person name="Ten Hoopen G.M."/>
            <person name="Coulibaly K."/>
            <person name="Kebe B.I."/>
            <person name="Melnick R.L."/>
            <person name="Guiltinan M.J."/>
            <person name="Tyler B.M."/>
            <person name="Meinhardt L.W."/>
            <person name="Bailey B.A."/>
        </authorList>
    </citation>
    <scope>NUCLEOTIDE SEQUENCE [LARGE SCALE GENOMIC DNA]</scope>
    <source>
        <strain evidence="3">sbr112.9</strain>
    </source>
</reference>
<accession>A0A2P4XBD3</accession>
<comment type="caution">
    <text evidence="2">The sequence shown here is derived from an EMBL/GenBank/DDBJ whole genome shotgun (WGS) entry which is preliminary data.</text>
</comment>
<protein>
    <submittedName>
        <fullName evidence="2">Integrase catalytic core protein</fullName>
    </submittedName>
</protein>
<feature type="domain" description="Reverse transcriptase Ty1/copia-type" evidence="1">
    <location>
        <begin position="167"/>
        <end position="397"/>
    </location>
</feature>
<dbReference type="InterPro" id="IPR013103">
    <property type="entry name" value="RVT_2"/>
</dbReference>
<dbReference type="PANTHER" id="PTHR11439:SF491">
    <property type="entry name" value="INTEGRASE CATALYTIC DOMAIN-CONTAINING PROTEIN"/>
    <property type="match status" value="1"/>
</dbReference>
<evidence type="ECO:0000313" key="3">
    <source>
        <dbReference type="Proteomes" id="UP000237271"/>
    </source>
</evidence>
<dbReference type="Proteomes" id="UP000237271">
    <property type="component" value="Unassembled WGS sequence"/>
</dbReference>
<organism evidence="2 3">
    <name type="scientific">Phytophthora palmivora</name>
    <dbReference type="NCBI Taxonomy" id="4796"/>
    <lineage>
        <taxon>Eukaryota</taxon>
        <taxon>Sar</taxon>
        <taxon>Stramenopiles</taxon>
        <taxon>Oomycota</taxon>
        <taxon>Peronosporomycetes</taxon>
        <taxon>Peronosporales</taxon>
        <taxon>Peronosporaceae</taxon>
        <taxon>Phytophthora</taxon>
    </lineage>
</organism>
<evidence type="ECO:0000259" key="1">
    <source>
        <dbReference type="Pfam" id="PF07727"/>
    </source>
</evidence>
<dbReference type="OrthoDB" id="125830at2759"/>
<keyword evidence="3" id="KW-1185">Reference proteome</keyword>
<dbReference type="AlphaFoldDB" id="A0A2P4XBD3"/>
<dbReference type="EMBL" id="NCKW01015487">
    <property type="protein sequence ID" value="POM62862.1"/>
    <property type="molecule type" value="Genomic_DNA"/>
</dbReference>
<dbReference type="PANTHER" id="PTHR11439">
    <property type="entry name" value="GAG-POL-RELATED RETROTRANSPOSON"/>
    <property type="match status" value="1"/>
</dbReference>
<gene>
    <name evidence="2" type="ORF">PHPALM_27923</name>
</gene>
<name>A0A2P4XBD3_9STRA</name>
<evidence type="ECO:0000313" key="2">
    <source>
        <dbReference type="EMBL" id="POM62862.1"/>
    </source>
</evidence>
<sequence length="551" mass="63432">MAKTSEAGFLLGYLEDHIGCKVYFPQHHVSRVVCTIRVHEDILYRDRHAIPTSLMEPLDMDIESIALGDEETYKNQERALLDQMRSLSERPTRSSKRGMTEQLIRNNKRGCESVVGRREGKRQRYEPCERKRPTYLEFYRVYATLHPSLPGRKWTPNERGVLATIDEVPEGEHDIDTKWVYDVKVDESGYVTRFGARIVAKGLKQVPGLDLVDTFSPVARLSTFRLLVALARNLKWKMWQSDVDNAYLKVKLEINNTSGTLKVLPMECIGLINLYMKQGREWNEELDGWKKDVGFKQCKTDPCLYFYAKNGDVALVLIYVDDVVCTSNSEQFKCKLISAQDKKYGFKDMGFLTNYLDIRVRQTNKETILDQEQYARNILKSFDLEVGYSNKCGIPMETNTKLKKWELIGGRQWNHETGKVPYREAVECLMYRASETRSDLTVVVGQLDRFAEHPTEQHVGVLKRVMRYLLGTVTKGITYDTRMTCDIGVHLEGHSDSDWANDLDTRKSTTGYVFSLMGASSGLHGDKLLLRNLLRKQNTLLPVKLPWRGKH</sequence>
<dbReference type="Pfam" id="PF07727">
    <property type="entry name" value="RVT_2"/>
    <property type="match status" value="1"/>
</dbReference>
<proteinExistence type="predicted"/>